<evidence type="ECO:0000313" key="3">
    <source>
        <dbReference type="EMBL" id="APG14065.1"/>
    </source>
</evidence>
<dbReference type="Pfam" id="PF06568">
    <property type="entry name" value="YjiS-like"/>
    <property type="match status" value="1"/>
</dbReference>
<feature type="compositionally biased region" description="Low complexity" evidence="1">
    <location>
        <begin position="118"/>
        <end position="131"/>
    </location>
</feature>
<feature type="region of interest" description="Disordered" evidence="1">
    <location>
        <begin position="101"/>
        <end position="135"/>
    </location>
</feature>
<dbReference type="OrthoDB" id="8234832at2"/>
<name>A0A1L3FL55_BRAJP</name>
<proteinExistence type="predicted"/>
<evidence type="ECO:0000259" key="2">
    <source>
        <dbReference type="Pfam" id="PF06568"/>
    </source>
</evidence>
<evidence type="ECO:0000256" key="1">
    <source>
        <dbReference type="SAM" id="MobiDB-lite"/>
    </source>
</evidence>
<organism evidence="3 4">
    <name type="scientific">Bradyrhizobium japonicum</name>
    <dbReference type="NCBI Taxonomy" id="375"/>
    <lineage>
        <taxon>Bacteria</taxon>
        <taxon>Pseudomonadati</taxon>
        <taxon>Pseudomonadota</taxon>
        <taxon>Alphaproteobacteria</taxon>
        <taxon>Hyphomicrobiales</taxon>
        <taxon>Nitrobacteraceae</taxon>
        <taxon>Bradyrhizobium</taxon>
    </lineage>
</organism>
<dbReference type="AlphaFoldDB" id="A0A1L3FL55"/>
<accession>A0A1L3FL55</accession>
<dbReference type="InterPro" id="IPR009506">
    <property type="entry name" value="YjiS-like"/>
</dbReference>
<dbReference type="Proteomes" id="UP000181962">
    <property type="component" value="Chromosome"/>
</dbReference>
<feature type="domain" description="YjiS-like" evidence="2">
    <location>
        <begin position="169"/>
        <end position="202"/>
    </location>
</feature>
<dbReference type="RefSeq" id="WP_071916037.1">
    <property type="nucleotide sequence ID" value="NZ_CP017637.1"/>
</dbReference>
<reference evidence="3 4" key="1">
    <citation type="submission" date="2016-11" db="EMBL/GenBank/DDBJ databases">
        <title>Complete Genome Sequence of Bradyrhizobium sp. strain J5, an isolated from soybean nodule in Hokkaido.</title>
        <authorList>
            <person name="Kanehara K."/>
        </authorList>
    </citation>
    <scope>NUCLEOTIDE SEQUENCE [LARGE SCALE GENOMIC DNA]</scope>
    <source>
        <strain evidence="3 4">J5</strain>
    </source>
</reference>
<dbReference type="EMBL" id="CP017637">
    <property type="protein sequence ID" value="APG14065.1"/>
    <property type="molecule type" value="Genomic_DNA"/>
</dbReference>
<evidence type="ECO:0000313" key="4">
    <source>
        <dbReference type="Proteomes" id="UP000181962"/>
    </source>
</evidence>
<protein>
    <recommendedName>
        <fullName evidence="2">YjiS-like domain-containing protein</fullName>
    </recommendedName>
</protein>
<gene>
    <name evidence="3" type="ORF">BKD09_37500</name>
</gene>
<sequence length="211" mass="23241">MEKYSHSVSRVALPDHMELDRANWVARSDGRGMVRLGAVAARHRAPDIASPPDVPPAGQDQPVTTFWWAVFASLMEGFALYGAALHPTAAAPVQAMLEATRDCRSPSAGREPAEKSGNDGADNNGNDNNGNIVRLDRAAPRDARLERSWNRLGSLGATLGTLMDLPAYWRREREIRKAVAALMEFDDRTLRDLGISGRSDIERVVRYCRDC</sequence>